<dbReference type="eggNOG" id="ENOG5030AWM">
    <property type="taxonomic scope" value="Bacteria"/>
</dbReference>
<organism evidence="1 2">
    <name type="scientific">Ligilactobacillus hayakitensis DSM 18933 = JCM 14209</name>
    <dbReference type="NCBI Taxonomy" id="1423755"/>
    <lineage>
        <taxon>Bacteria</taxon>
        <taxon>Bacillati</taxon>
        <taxon>Bacillota</taxon>
        <taxon>Bacilli</taxon>
        <taxon>Lactobacillales</taxon>
        <taxon>Lactobacillaceae</taxon>
        <taxon>Ligilactobacillus</taxon>
    </lineage>
</organism>
<accession>A0A0R1WJG7</accession>
<dbReference type="OrthoDB" id="2166423at2"/>
<dbReference type="RefSeq" id="WP_025022213.1">
    <property type="nucleotide sequence ID" value="NZ_AZGD01000100.1"/>
</dbReference>
<dbReference type="PATRIC" id="fig|1423755.3.peg.1172"/>
<evidence type="ECO:0008006" key="3">
    <source>
        <dbReference type="Google" id="ProtNLM"/>
    </source>
</evidence>
<dbReference type="Gene3D" id="1.10.1220.10">
    <property type="entry name" value="Met repressor-like"/>
    <property type="match status" value="1"/>
</dbReference>
<dbReference type="AlphaFoldDB" id="A0A0R1WJG7"/>
<sequence length="80" mass="9403">MGETKMFSLRESENFVEYCEFYSIEEKEVLEDSKIAEYIKKNQFNLEALIAGYSSMAELNQELCDELWGCECKQIDPQEN</sequence>
<evidence type="ECO:0000313" key="2">
    <source>
        <dbReference type="Proteomes" id="UP000051054"/>
    </source>
</evidence>
<dbReference type="InterPro" id="IPR013321">
    <property type="entry name" value="Arc_rbn_hlx_hlx"/>
</dbReference>
<name>A0A0R1WJG7_9LACO</name>
<reference evidence="1 2" key="1">
    <citation type="journal article" date="2015" name="Genome Announc.">
        <title>Expanding the biotechnology potential of lactobacilli through comparative genomics of 213 strains and associated genera.</title>
        <authorList>
            <person name="Sun Z."/>
            <person name="Harris H.M."/>
            <person name="McCann A."/>
            <person name="Guo C."/>
            <person name="Argimon S."/>
            <person name="Zhang W."/>
            <person name="Yang X."/>
            <person name="Jeffery I.B."/>
            <person name="Cooney J.C."/>
            <person name="Kagawa T.F."/>
            <person name="Liu W."/>
            <person name="Song Y."/>
            <person name="Salvetti E."/>
            <person name="Wrobel A."/>
            <person name="Rasinkangas P."/>
            <person name="Parkhill J."/>
            <person name="Rea M.C."/>
            <person name="O'Sullivan O."/>
            <person name="Ritari J."/>
            <person name="Douillard F.P."/>
            <person name="Paul Ross R."/>
            <person name="Yang R."/>
            <person name="Briner A.E."/>
            <person name="Felis G.E."/>
            <person name="de Vos W.M."/>
            <person name="Barrangou R."/>
            <person name="Klaenhammer T.R."/>
            <person name="Caufield P.W."/>
            <person name="Cui Y."/>
            <person name="Zhang H."/>
            <person name="O'Toole P.W."/>
        </authorList>
    </citation>
    <scope>NUCLEOTIDE SEQUENCE [LARGE SCALE GENOMIC DNA]</scope>
    <source>
        <strain evidence="1 2">DSM 18933</strain>
    </source>
</reference>
<gene>
    <name evidence="1" type="ORF">FC40_GL001111</name>
</gene>
<dbReference type="EMBL" id="AZGD01000100">
    <property type="protein sequence ID" value="KRM17903.1"/>
    <property type="molecule type" value="Genomic_DNA"/>
</dbReference>
<proteinExistence type="predicted"/>
<dbReference type="STRING" id="1423755.FC40_GL001111"/>
<keyword evidence="2" id="KW-1185">Reference proteome</keyword>
<comment type="caution">
    <text evidence="1">The sequence shown here is derived from an EMBL/GenBank/DDBJ whole genome shotgun (WGS) entry which is preliminary data.</text>
</comment>
<evidence type="ECO:0000313" key="1">
    <source>
        <dbReference type="EMBL" id="KRM17903.1"/>
    </source>
</evidence>
<dbReference type="Proteomes" id="UP000051054">
    <property type="component" value="Unassembled WGS sequence"/>
</dbReference>
<protein>
    <recommendedName>
        <fullName evidence="3">Antitoxin</fullName>
    </recommendedName>
</protein>
<dbReference type="GO" id="GO:0006355">
    <property type="term" value="P:regulation of DNA-templated transcription"/>
    <property type="evidence" value="ECO:0007669"/>
    <property type="project" value="InterPro"/>
</dbReference>